<evidence type="ECO:0000256" key="1">
    <source>
        <dbReference type="ARBA" id="ARBA00004437"/>
    </source>
</evidence>
<evidence type="ECO:0000256" key="2">
    <source>
        <dbReference type="ARBA" id="ARBA00004496"/>
    </source>
</evidence>
<dbReference type="InterPro" id="IPR029239">
    <property type="entry name" value="CFAP418"/>
</dbReference>
<comment type="function">
    <text evidence="4">May be involved in photoreceptor outer segment disk morphogenesis.</text>
</comment>
<organism evidence="6">
    <name type="scientific">Rhipicephalus appendiculatus</name>
    <name type="common">Brown ear tick</name>
    <dbReference type="NCBI Taxonomy" id="34631"/>
    <lineage>
        <taxon>Eukaryota</taxon>
        <taxon>Metazoa</taxon>
        <taxon>Ecdysozoa</taxon>
        <taxon>Arthropoda</taxon>
        <taxon>Chelicerata</taxon>
        <taxon>Arachnida</taxon>
        <taxon>Acari</taxon>
        <taxon>Parasitiformes</taxon>
        <taxon>Ixodida</taxon>
        <taxon>Ixodoidea</taxon>
        <taxon>Ixodidae</taxon>
        <taxon>Rhipicephalinae</taxon>
        <taxon>Rhipicephalus</taxon>
        <taxon>Rhipicephalus</taxon>
    </lineage>
</organism>
<dbReference type="GO" id="GO:0005829">
    <property type="term" value="C:cytosol"/>
    <property type="evidence" value="ECO:0007669"/>
    <property type="project" value="TreeGrafter"/>
</dbReference>
<dbReference type="AlphaFoldDB" id="A0A131Z127"/>
<name>A0A131Z127_RHIAP</name>
<dbReference type="GO" id="GO:0001917">
    <property type="term" value="C:photoreceptor inner segment"/>
    <property type="evidence" value="ECO:0007669"/>
    <property type="project" value="UniProtKB-SubCell"/>
</dbReference>
<evidence type="ECO:0000313" key="6">
    <source>
        <dbReference type="EMBL" id="JAP85134.1"/>
    </source>
</evidence>
<proteinExistence type="predicted"/>
<comment type="subcellular location">
    <subcellularLocation>
        <location evidence="2">Cytoplasm</location>
    </subcellularLocation>
    <subcellularLocation>
        <location evidence="1">Photoreceptor inner segment</location>
    </subcellularLocation>
</comment>
<sequence>MLMEDDIDALLDDVEAKYCEHIRQQASAPTAGTSSDDSIEEAINEICRVPGLNVPESDLAESKLSGCKNIQCYMVYLGGTDVVFGVSTSASRRACSHIHCCKCDFQVAVFEDYVWGETADYLFFRNTFPDVKRLRSRLVRKLGWRAYCCQCHWRSVVELESAQQRRLPWMCARH</sequence>
<dbReference type="Pfam" id="PF14996">
    <property type="entry name" value="RMP"/>
    <property type="match status" value="1"/>
</dbReference>
<keyword evidence="3" id="KW-0963">Cytoplasm</keyword>
<dbReference type="EMBL" id="GEDV01003423">
    <property type="protein sequence ID" value="JAP85134.1"/>
    <property type="molecule type" value="Transcribed_RNA"/>
</dbReference>
<accession>A0A131Z127</accession>
<dbReference type="PANTHER" id="PTHR33958:SF1">
    <property type="entry name" value="CILIA- AND FLAGELLA-ASSOCIATED PROTEIN 418"/>
    <property type="match status" value="1"/>
</dbReference>
<dbReference type="PANTHER" id="PTHR33958">
    <property type="entry name" value="PROTEIN C8ORF37"/>
    <property type="match status" value="1"/>
</dbReference>
<evidence type="ECO:0000256" key="4">
    <source>
        <dbReference type="ARBA" id="ARBA00024819"/>
    </source>
</evidence>
<evidence type="ECO:0000256" key="3">
    <source>
        <dbReference type="ARBA" id="ARBA00022490"/>
    </source>
</evidence>
<evidence type="ECO:0000256" key="5">
    <source>
        <dbReference type="ARBA" id="ARBA00026215"/>
    </source>
</evidence>
<protein>
    <recommendedName>
        <fullName evidence="5">Cilia- and flagella-associated protein 418</fullName>
    </recommendedName>
</protein>
<reference evidence="6" key="1">
    <citation type="journal article" date="2016" name="Ticks Tick Borne Dis.">
        <title>De novo assembly and annotation of the salivary gland transcriptome of Rhipicephalus appendiculatus male and female ticks during blood feeding.</title>
        <authorList>
            <person name="de Castro M.H."/>
            <person name="de Klerk D."/>
            <person name="Pienaar R."/>
            <person name="Latif A.A."/>
            <person name="Rees D.J."/>
            <person name="Mans B.J."/>
        </authorList>
    </citation>
    <scope>NUCLEOTIDE SEQUENCE</scope>
    <source>
        <tissue evidence="6">Salivary glands</tissue>
    </source>
</reference>